<sequence>MTFQFPALALRRLGLSAHTLALVGMVLLASVLPARGAFADVLHDAGWWIIAIVFFLHGARLSTSTVIMGLTNWRLQLACLLATFLISPVVCLVIAPVAGTVLPVEIMTGLLFVGCLPSTVNSCIAFTSLARGNVAGAICAASLSNLLGVVLTPLMLLLLIPDSWAFGIEASALVRITEQVLVPFLLGQLVRPLISGVFLRGAGVVQAIDRGAILLIVFTAFSAGVTNGVWARLPPVVLGVLILTCGVVLGVMMLLTRPLAQLFGLARPEESALFYVGSTKSLATGLPMATALFAGHDISMLVLPIMVFHLLQLIVCAPLNHRHARMAAS</sequence>
<dbReference type="RefSeq" id="WP_043870318.1">
    <property type="nucleotide sequence ID" value="NZ_CP004393.1"/>
</dbReference>
<feature type="transmembrane region" description="Helical" evidence="1">
    <location>
        <begin position="180"/>
        <end position="199"/>
    </location>
</feature>
<dbReference type="GO" id="GO:0005886">
    <property type="term" value="C:plasma membrane"/>
    <property type="evidence" value="ECO:0007669"/>
    <property type="project" value="TreeGrafter"/>
</dbReference>
<feature type="transmembrane region" description="Helical" evidence="1">
    <location>
        <begin position="46"/>
        <end position="70"/>
    </location>
</feature>
<protein>
    <submittedName>
        <fullName evidence="2">Sodium/bile acid symporter family (MazG-like protein)</fullName>
    </submittedName>
</protein>
<dbReference type="AlphaFoldDB" id="A0A0B5E469"/>
<feature type="transmembrane region" description="Helical" evidence="1">
    <location>
        <begin position="77"/>
        <end position="98"/>
    </location>
</feature>
<feature type="transmembrane region" description="Helical" evidence="1">
    <location>
        <begin position="272"/>
        <end position="294"/>
    </location>
</feature>
<dbReference type="Proteomes" id="UP000031521">
    <property type="component" value="Chromosome"/>
</dbReference>
<name>A0A0B5E469_9RHOB</name>
<organism evidence="2 3">
    <name type="scientific">Celeribacter indicus</name>
    <dbReference type="NCBI Taxonomy" id="1208324"/>
    <lineage>
        <taxon>Bacteria</taxon>
        <taxon>Pseudomonadati</taxon>
        <taxon>Pseudomonadota</taxon>
        <taxon>Alphaproteobacteria</taxon>
        <taxon>Rhodobacterales</taxon>
        <taxon>Roseobacteraceae</taxon>
        <taxon>Celeribacter</taxon>
    </lineage>
</organism>
<dbReference type="InterPro" id="IPR016833">
    <property type="entry name" value="Put_Na-Bile_cotransptr"/>
</dbReference>
<dbReference type="PANTHER" id="PTHR18640:SF5">
    <property type="entry name" value="SODIUM_BILE ACID COTRANSPORTER 7"/>
    <property type="match status" value="1"/>
</dbReference>
<keyword evidence="3" id="KW-1185">Reference proteome</keyword>
<dbReference type="STRING" id="1208324.P73_3141"/>
<keyword evidence="1" id="KW-1133">Transmembrane helix</keyword>
<proteinExistence type="predicted"/>
<evidence type="ECO:0000313" key="3">
    <source>
        <dbReference type="Proteomes" id="UP000031521"/>
    </source>
</evidence>
<evidence type="ECO:0000256" key="1">
    <source>
        <dbReference type="SAM" id="Phobius"/>
    </source>
</evidence>
<keyword evidence="1" id="KW-0472">Membrane</keyword>
<gene>
    <name evidence="2" type="ORF">P73_3141</name>
</gene>
<accession>A0A0B5E469</accession>
<dbReference type="Gene3D" id="1.20.1530.20">
    <property type="match status" value="1"/>
</dbReference>
<dbReference type="EMBL" id="CP004393">
    <property type="protein sequence ID" value="AJE47856.1"/>
    <property type="molecule type" value="Genomic_DNA"/>
</dbReference>
<evidence type="ECO:0000313" key="2">
    <source>
        <dbReference type="EMBL" id="AJE47856.1"/>
    </source>
</evidence>
<feature type="transmembrane region" description="Helical" evidence="1">
    <location>
        <begin position="236"/>
        <end position="260"/>
    </location>
</feature>
<feature type="transmembrane region" description="Helical" evidence="1">
    <location>
        <begin position="300"/>
        <end position="319"/>
    </location>
</feature>
<keyword evidence="1" id="KW-0812">Transmembrane</keyword>
<dbReference type="HOGENOM" id="CLU_039013_1_0_5"/>
<reference evidence="2 3" key="1">
    <citation type="journal article" date="2014" name="Int. J. Syst. Evol. Microbiol.">
        <title>Celeribacter indicus sp. nov., a polycyclic aromatic hydrocarbon-degrading bacterium from deep-sea sediment and reclassification of Huaishuia halophila as Celeribacter halophilus comb. nov.</title>
        <authorList>
            <person name="Lai Q."/>
            <person name="Cao J."/>
            <person name="Yuan J."/>
            <person name="Li F."/>
            <person name="Shao Z."/>
        </authorList>
    </citation>
    <scope>NUCLEOTIDE SEQUENCE [LARGE SCALE GENOMIC DNA]</scope>
    <source>
        <strain evidence="2">P73</strain>
    </source>
</reference>
<dbReference type="Pfam" id="PF13593">
    <property type="entry name" value="SBF_like"/>
    <property type="match status" value="1"/>
</dbReference>
<feature type="transmembrane region" description="Helical" evidence="1">
    <location>
        <begin position="137"/>
        <end position="160"/>
    </location>
</feature>
<dbReference type="PANTHER" id="PTHR18640">
    <property type="entry name" value="SOLUTE CARRIER FAMILY 10 MEMBER 7"/>
    <property type="match status" value="1"/>
</dbReference>
<feature type="transmembrane region" description="Helical" evidence="1">
    <location>
        <begin position="211"/>
        <end position="230"/>
    </location>
</feature>
<dbReference type="KEGG" id="cid:P73_3141"/>
<dbReference type="PIRSF" id="PIRSF026166">
    <property type="entry name" value="UCP026166"/>
    <property type="match status" value="1"/>
</dbReference>
<feature type="transmembrane region" description="Helical" evidence="1">
    <location>
        <begin position="110"/>
        <end position="130"/>
    </location>
</feature>
<dbReference type="InterPro" id="IPR038770">
    <property type="entry name" value="Na+/solute_symporter_sf"/>
</dbReference>